<evidence type="ECO:0000313" key="2">
    <source>
        <dbReference type="Proteomes" id="UP000073923"/>
    </source>
</evidence>
<comment type="caution">
    <text evidence="1">The sequence shown here is derived from an EMBL/GenBank/DDBJ whole genome shotgun (WGS) entry which is preliminary data.</text>
</comment>
<gene>
    <name evidence="1" type="ORF">NS355_02350</name>
</gene>
<reference evidence="1 2" key="1">
    <citation type="journal article" date="2016" name="Front. Microbiol.">
        <title>Genomic Resource of Rice Seed Associated Bacteria.</title>
        <authorList>
            <person name="Midha S."/>
            <person name="Bansal K."/>
            <person name="Sharma S."/>
            <person name="Kumar N."/>
            <person name="Patil P.P."/>
            <person name="Chaudhry V."/>
            <person name="Patil P.B."/>
        </authorList>
    </citation>
    <scope>NUCLEOTIDE SEQUENCE [LARGE SCALE GENOMIC DNA]</scope>
    <source>
        <strain evidence="1 2">NS355</strain>
    </source>
</reference>
<proteinExistence type="predicted"/>
<dbReference type="OrthoDB" id="361944at2"/>
<evidence type="ECO:0000313" key="1">
    <source>
        <dbReference type="EMBL" id="KTW01049.1"/>
    </source>
</evidence>
<dbReference type="Pfam" id="PF14384">
    <property type="entry name" value="BrnA_antitoxin"/>
    <property type="match status" value="1"/>
</dbReference>
<organism evidence="1 2">
    <name type="scientific">Sphingomonas yabuuchiae</name>
    <dbReference type="NCBI Taxonomy" id="172044"/>
    <lineage>
        <taxon>Bacteria</taxon>
        <taxon>Pseudomonadati</taxon>
        <taxon>Pseudomonadota</taxon>
        <taxon>Alphaproteobacteria</taxon>
        <taxon>Sphingomonadales</taxon>
        <taxon>Sphingomonadaceae</taxon>
        <taxon>Sphingomonas</taxon>
    </lineage>
</organism>
<evidence type="ECO:0008006" key="3">
    <source>
        <dbReference type="Google" id="ProtNLM"/>
    </source>
</evidence>
<name>A0A147IYZ9_9SPHN</name>
<protein>
    <recommendedName>
        <fullName evidence="3">BrnA antitoxin family protein</fullName>
    </recommendedName>
</protein>
<dbReference type="RefSeq" id="WP_056431455.1">
    <property type="nucleotide sequence ID" value="NZ_LDTF01000007.1"/>
</dbReference>
<dbReference type="Proteomes" id="UP000073923">
    <property type="component" value="Unassembled WGS sequence"/>
</dbReference>
<sequence>MTKYTQADMDAVSDNPELTDAQLASARPFAEALPAMAAEMRRVRGPQKKPTKIPKTIRLSPEVVDYFEATGAGWQSRLDDVLKRYVTDHR</sequence>
<dbReference type="InterPro" id="IPR025528">
    <property type="entry name" value="BrnA_antitoxin"/>
</dbReference>
<dbReference type="PATRIC" id="fig|172044.3.peg.2736"/>
<dbReference type="EMBL" id="LDTF01000007">
    <property type="protein sequence ID" value="KTW01049.1"/>
    <property type="molecule type" value="Genomic_DNA"/>
</dbReference>
<accession>A0A147IYZ9</accession>
<dbReference type="AlphaFoldDB" id="A0A147IYZ9"/>